<accession>A0A6C0J197</accession>
<protein>
    <recommendedName>
        <fullName evidence="1">Minor capsid protein P9 transmembrane helices domain-containing protein</fullName>
    </recommendedName>
</protein>
<dbReference type="Pfam" id="PF19066">
    <property type="entry name" value="P9_TM"/>
    <property type="match status" value="1"/>
</dbReference>
<proteinExistence type="predicted"/>
<dbReference type="InterPro" id="IPR043915">
    <property type="entry name" value="P9_TM"/>
</dbReference>
<sequence>MSQSLLASNVTEELYQPNVEQIKKDPPKDIKFDELHGEPDDDVENMTQKIKKVRKQVPFWGENPNVLFHQLYMFEFFPVEGMSYEQKLNAITRSVLVLTIISFVISKNVRTILFSLVTLGAIYMLHHYHKQQKDKMEKKKQANEGFENAPIAEELFKKHNLPVPDGIFEGPDSSNPFGNVLVTDYDYNPEKKPAPPAFNKNVEQEILTQAKQFVVDANPDHPNIADKLFKDAGSELMFEQSLRPFNSNPSTTIPNDQAGFAEFCYGSMVSCKEGNQFACARNLSRHTN</sequence>
<feature type="domain" description="Minor capsid protein P9 transmembrane helices" evidence="1">
    <location>
        <begin position="59"/>
        <end position="125"/>
    </location>
</feature>
<reference evidence="2" key="1">
    <citation type="journal article" date="2020" name="Nature">
        <title>Giant virus diversity and host interactions through global metagenomics.</title>
        <authorList>
            <person name="Schulz F."/>
            <person name="Roux S."/>
            <person name="Paez-Espino D."/>
            <person name="Jungbluth S."/>
            <person name="Walsh D.A."/>
            <person name="Denef V.J."/>
            <person name="McMahon K.D."/>
            <person name="Konstantinidis K.T."/>
            <person name="Eloe-Fadrosh E.A."/>
            <person name="Kyrpides N.C."/>
            <person name="Woyke T."/>
        </authorList>
    </citation>
    <scope>NUCLEOTIDE SEQUENCE</scope>
    <source>
        <strain evidence="2">GVMAG-M-3300025699-48</strain>
    </source>
</reference>
<evidence type="ECO:0000259" key="1">
    <source>
        <dbReference type="Pfam" id="PF19066"/>
    </source>
</evidence>
<dbReference type="AlphaFoldDB" id="A0A6C0J197"/>
<organism evidence="2">
    <name type="scientific">viral metagenome</name>
    <dbReference type="NCBI Taxonomy" id="1070528"/>
    <lineage>
        <taxon>unclassified sequences</taxon>
        <taxon>metagenomes</taxon>
        <taxon>organismal metagenomes</taxon>
    </lineage>
</organism>
<name>A0A6C0J197_9ZZZZ</name>
<dbReference type="EMBL" id="MN740307">
    <property type="protein sequence ID" value="QHT99421.1"/>
    <property type="molecule type" value="Genomic_DNA"/>
</dbReference>
<evidence type="ECO:0000313" key="2">
    <source>
        <dbReference type="EMBL" id="QHT99421.1"/>
    </source>
</evidence>